<dbReference type="InterPro" id="IPR007055">
    <property type="entry name" value="BON_dom"/>
</dbReference>
<feature type="domain" description="BON" evidence="2">
    <location>
        <begin position="37"/>
        <end position="105"/>
    </location>
</feature>
<dbReference type="SMART" id="SM00749">
    <property type="entry name" value="BON"/>
    <property type="match status" value="1"/>
</dbReference>
<feature type="chain" id="PRO_5015393141" description="BON domain-containing protein" evidence="1">
    <location>
        <begin position="22"/>
        <end position="106"/>
    </location>
</feature>
<sequence>MRKIKVAATAAILTTSTLVMAASQGMSPHSSVLEQCASALTTMDIQARLWMANEIPAHRISVTTNGRVVTLAGEVSSKTAQDKAIRIATLARDVDRVIDNLQVTSL</sequence>
<dbReference type="EMBL" id="PRLP01000035">
    <property type="protein sequence ID" value="PPC77116.1"/>
    <property type="molecule type" value="Genomic_DNA"/>
</dbReference>
<evidence type="ECO:0000256" key="1">
    <source>
        <dbReference type="SAM" id="SignalP"/>
    </source>
</evidence>
<gene>
    <name evidence="3" type="ORF">C4K68_11925</name>
</gene>
<dbReference type="Proteomes" id="UP000238196">
    <property type="component" value="Unassembled WGS sequence"/>
</dbReference>
<dbReference type="Pfam" id="PF04972">
    <property type="entry name" value="BON"/>
    <property type="match status" value="1"/>
</dbReference>
<protein>
    <recommendedName>
        <fullName evidence="2">BON domain-containing protein</fullName>
    </recommendedName>
</protein>
<dbReference type="Gene3D" id="3.30.1340.30">
    <property type="match status" value="1"/>
</dbReference>
<comment type="caution">
    <text evidence="3">The sequence shown here is derived from an EMBL/GenBank/DDBJ whole genome shotgun (WGS) entry which is preliminary data.</text>
</comment>
<name>A0A2S5KS77_9PROT</name>
<dbReference type="AlphaFoldDB" id="A0A2S5KS77"/>
<evidence type="ECO:0000259" key="2">
    <source>
        <dbReference type="PROSITE" id="PS50914"/>
    </source>
</evidence>
<feature type="signal peptide" evidence="1">
    <location>
        <begin position="1"/>
        <end position="21"/>
    </location>
</feature>
<organism evidence="3 4">
    <name type="scientific">Proteobacteria bacterium 228</name>
    <dbReference type="NCBI Taxonomy" id="2083153"/>
    <lineage>
        <taxon>Bacteria</taxon>
        <taxon>Pseudomonadati</taxon>
        <taxon>Pseudomonadota</taxon>
    </lineage>
</organism>
<dbReference type="InterPro" id="IPR014004">
    <property type="entry name" value="Transpt-assoc_nodulatn_dom_bac"/>
</dbReference>
<reference evidence="3 4" key="1">
    <citation type="submission" date="2018-02" db="EMBL/GenBank/DDBJ databases">
        <title>novel marine gammaproteobacteria from coastal saline agro ecosystem.</title>
        <authorList>
            <person name="Krishnan R."/>
            <person name="Ramesh Kumar N."/>
        </authorList>
    </citation>
    <scope>NUCLEOTIDE SEQUENCE [LARGE SCALE GENOMIC DNA]</scope>
    <source>
        <strain evidence="3 4">228</strain>
    </source>
</reference>
<evidence type="ECO:0000313" key="4">
    <source>
        <dbReference type="Proteomes" id="UP000238196"/>
    </source>
</evidence>
<keyword evidence="1" id="KW-0732">Signal</keyword>
<evidence type="ECO:0000313" key="3">
    <source>
        <dbReference type="EMBL" id="PPC77116.1"/>
    </source>
</evidence>
<dbReference type="PROSITE" id="PS50914">
    <property type="entry name" value="BON"/>
    <property type="match status" value="1"/>
</dbReference>
<proteinExistence type="predicted"/>
<accession>A0A2S5KS77</accession>